<proteinExistence type="predicted"/>
<keyword evidence="2" id="KW-1185">Reference proteome</keyword>
<sequence length="373" mass="42400">MTLSKLTTLHLGIDHPPTFLVSCLDLMTLPSLTALHISAVPDRSSRALTSALKEMLGRSGCSLQRLEAIDSDVLDIGSSDFFDILSLSPNLSHLGLYSVDMKFLHELILEPITMPQPSPSLLSTLKTLDIRWLPRGFTESSVREVFSVLLRVISSRTLGLDAEDTSCSALEDVKLLCIRRRADTSILSSMRQNQVTTQMEIREDISAGESLRPLAELYDLASKFEAGFCNRRYQRIRYNPPPPDVNEYQWLWRNFDKEIQALESIDLSQYANTDALILWDVPGMLRYFIESTEGQSGQTTKIDSVKERAAELLGKWRPFLLRDARKLSVYWRIISSDPGNDIAQFHFVPKSRGDEEIWQSITDPILRLEAWYE</sequence>
<dbReference type="AlphaFoldDB" id="A0A9W8MD59"/>
<evidence type="ECO:0000313" key="1">
    <source>
        <dbReference type="EMBL" id="KAJ2924294.1"/>
    </source>
</evidence>
<evidence type="ECO:0000313" key="2">
    <source>
        <dbReference type="Proteomes" id="UP001140091"/>
    </source>
</evidence>
<dbReference type="EMBL" id="JANBPK010001231">
    <property type="protein sequence ID" value="KAJ2924294.1"/>
    <property type="molecule type" value="Genomic_DNA"/>
</dbReference>
<feature type="non-terminal residue" evidence="1">
    <location>
        <position position="373"/>
    </location>
</feature>
<gene>
    <name evidence="1" type="ORF">H1R20_g12803</name>
</gene>
<accession>A0A9W8MD59</accession>
<comment type="caution">
    <text evidence="1">The sequence shown here is derived from an EMBL/GenBank/DDBJ whole genome shotgun (WGS) entry which is preliminary data.</text>
</comment>
<organism evidence="1 2">
    <name type="scientific">Candolleomyces eurysporus</name>
    <dbReference type="NCBI Taxonomy" id="2828524"/>
    <lineage>
        <taxon>Eukaryota</taxon>
        <taxon>Fungi</taxon>
        <taxon>Dikarya</taxon>
        <taxon>Basidiomycota</taxon>
        <taxon>Agaricomycotina</taxon>
        <taxon>Agaricomycetes</taxon>
        <taxon>Agaricomycetidae</taxon>
        <taxon>Agaricales</taxon>
        <taxon>Agaricineae</taxon>
        <taxon>Psathyrellaceae</taxon>
        <taxon>Candolleomyces</taxon>
    </lineage>
</organism>
<dbReference type="SUPFAM" id="SSF52047">
    <property type="entry name" value="RNI-like"/>
    <property type="match status" value="1"/>
</dbReference>
<reference evidence="1" key="1">
    <citation type="submission" date="2022-06" db="EMBL/GenBank/DDBJ databases">
        <title>Genome Sequence of Candolleomyces eurysporus.</title>
        <authorList>
            <person name="Buettner E."/>
        </authorList>
    </citation>
    <scope>NUCLEOTIDE SEQUENCE</scope>
    <source>
        <strain evidence="1">VTCC 930004</strain>
    </source>
</reference>
<dbReference type="Proteomes" id="UP001140091">
    <property type="component" value="Unassembled WGS sequence"/>
</dbReference>
<protein>
    <submittedName>
        <fullName evidence="1">Uncharacterized protein</fullName>
    </submittedName>
</protein>
<name>A0A9W8MD59_9AGAR</name>